<dbReference type="SUPFAM" id="SSF100966">
    <property type="entry name" value="Translation initiation factor 2 beta, aIF2beta, N-terminal domain"/>
    <property type="match status" value="1"/>
</dbReference>
<dbReference type="AlphaFoldDB" id="L2GLM6"/>
<sequence length="264" mass="30181">MIPIDKSSNDPFYRYKMPEVVVSHETSKTVIQNLEQISKSLSRNPAHILKFLSMSFGCTSALGQKYALNGSFDSNRIQNGIYDFIDCFVLCTKCRNPETKFLFGKALKRSCNSCGAIFEQESHKLNILIAKDKGVNEDTKYEMNNKSNLYALLKEEQDNSKRICEVYKQESMTLDQLFSEYVKAKELKQLRLVLNEFKVDKILACVENMLESFKKEDKIDEYVHSLANVGFSVDDIHESISKPRVGKKRSPIVKKIFDGILSGI</sequence>
<dbReference type="VEuPathDB" id="MicrosporidiaDB:VICG_01403"/>
<dbReference type="HOGENOM" id="CLU_088630_0_0_1"/>
<dbReference type="InterPro" id="IPR016189">
    <property type="entry name" value="Transl_init_fac_IF2/IF5_N"/>
</dbReference>
<dbReference type="GO" id="GO:0005092">
    <property type="term" value="F:GDP-dissociation inhibitor activity"/>
    <property type="evidence" value="ECO:0007669"/>
    <property type="project" value="TreeGrafter"/>
</dbReference>
<dbReference type="GO" id="GO:0005829">
    <property type="term" value="C:cytosol"/>
    <property type="evidence" value="ECO:0007669"/>
    <property type="project" value="TreeGrafter"/>
</dbReference>
<dbReference type="Gene3D" id="3.30.30.170">
    <property type="match status" value="1"/>
</dbReference>
<reference evidence="3" key="1">
    <citation type="submission" date="2011-05" db="EMBL/GenBank/DDBJ databases">
        <title>The genome sequence of Vittaforma corneae strain ATCC 50505.</title>
        <authorList>
            <consortium name="The Broad Institute Genome Sequencing Platform"/>
            <person name="Cuomo C."/>
            <person name="Didier E."/>
            <person name="Bowers L."/>
            <person name="Young S.K."/>
            <person name="Zeng Q."/>
            <person name="Gargeya S."/>
            <person name="Fitzgerald M."/>
            <person name="Haas B."/>
            <person name="Abouelleil A."/>
            <person name="Alvarado L."/>
            <person name="Arachchi H.M."/>
            <person name="Berlin A."/>
            <person name="Chapman S.B."/>
            <person name="Gearin G."/>
            <person name="Goldberg J."/>
            <person name="Griggs A."/>
            <person name="Gujja S."/>
            <person name="Hansen M."/>
            <person name="Heiman D."/>
            <person name="Howarth C."/>
            <person name="Larimer J."/>
            <person name="Lui A."/>
            <person name="MacDonald P.J.P."/>
            <person name="McCowen C."/>
            <person name="Montmayeur A."/>
            <person name="Murphy C."/>
            <person name="Neiman D."/>
            <person name="Pearson M."/>
            <person name="Priest M."/>
            <person name="Roberts A."/>
            <person name="Saif S."/>
            <person name="Shea T."/>
            <person name="Sisk P."/>
            <person name="Stolte C."/>
            <person name="Sykes S."/>
            <person name="Wortman J."/>
            <person name="Nusbaum C."/>
            <person name="Birren B."/>
        </authorList>
    </citation>
    <scope>NUCLEOTIDE SEQUENCE [LARGE SCALE GENOMIC DNA]</scope>
    <source>
        <strain evidence="3">ATCC 50505</strain>
    </source>
</reference>
<name>L2GLM6_VITCO</name>
<dbReference type="InterPro" id="IPR045196">
    <property type="entry name" value="IF2/IF5"/>
</dbReference>
<dbReference type="GeneID" id="19882114"/>
<evidence type="ECO:0000313" key="2">
    <source>
        <dbReference type="EMBL" id="ELA41539.1"/>
    </source>
</evidence>
<dbReference type="InParanoid" id="L2GLM6"/>
<dbReference type="GO" id="GO:0001732">
    <property type="term" value="P:formation of cytoplasmic translation initiation complex"/>
    <property type="evidence" value="ECO:0007669"/>
    <property type="project" value="TreeGrafter"/>
</dbReference>
<dbReference type="Gene3D" id="2.20.25.350">
    <property type="match status" value="1"/>
</dbReference>
<dbReference type="InterPro" id="IPR002735">
    <property type="entry name" value="Transl_init_fac_IF2/IF5_dom"/>
</dbReference>
<evidence type="ECO:0000313" key="3">
    <source>
        <dbReference type="Proteomes" id="UP000011082"/>
    </source>
</evidence>
<dbReference type="GO" id="GO:0003743">
    <property type="term" value="F:translation initiation factor activity"/>
    <property type="evidence" value="ECO:0007669"/>
    <property type="project" value="InterPro"/>
</dbReference>
<dbReference type="SMART" id="SM00653">
    <property type="entry name" value="eIF2B_5"/>
    <property type="match status" value="1"/>
</dbReference>
<dbReference type="PANTHER" id="PTHR23001">
    <property type="entry name" value="EUKARYOTIC TRANSLATION INITIATION FACTOR"/>
    <property type="match status" value="1"/>
</dbReference>
<organism evidence="2 3">
    <name type="scientific">Vittaforma corneae (strain ATCC 50505)</name>
    <name type="common">Microsporidian parasite</name>
    <name type="synonym">Nosema corneum</name>
    <dbReference type="NCBI Taxonomy" id="993615"/>
    <lineage>
        <taxon>Eukaryota</taxon>
        <taxon>Fungi</taxon>
        <taxon>Fungi incertae sedis</taxon>
        <taxon>Microsporidia</taxon>
        <taxon>Nosematidae</taxon>
        <taxon>Vittaforma</taxon>
    </lineage>
</organism>
<keyword evidence="3" id="KW-1185">Reference proteome</keyword>
<dbReference type="Proteomes" id="UP000011082">
    <property type="component" value="Unassembled WGS sequence"/>
</dbReference>
<dbReference type="OrthoDB" id="10250831at2759"/>
<dbReference type="EMBL" id="JH370142">
    <property type="protein sequence ID" value="ELA41539.1"/>
    <property type="molecule type" value="Genomic_DNA"/>
</dbReference>
<protein>
    <recommendedName>
        <fullName evidence="1">Translation initiation factor IF2/IF5 domain-containing protein</fullName>
    </recommendedName>
</protein>
<gene>
    <name evidence="2" type="ORF">VICG_01403</name>
</gene>
<proteinExistence type="predicted"/>
<evidence type="ECO:0000259" key="1">
    <source>
        <dbReference type="SMART" id="SM00653"/>
    </source>
</evidence>
<accession>L2GLM6</accession>
<dbReference type="OMA" id="CKRIGEM"/>
<feature type="domain" description="Translation initiation factor IF2/IF5" evidence="1">
    <location>
        <begin position="12"/>
        <end position="117"/>
    </location>
</feature>
<dbReference type="PANTHER" id="PTHR23001:SF7">
    <property type="entry name" value="EUKARYOTIC TRANSLATION INITIATION FACTOR 5"/>
    <property type="match status" value="1"/>
</dbReference>
<dbReference type="RefSeq" id="XP_007604849.1">
    <property type="nucleotide sequence ID" value="XM_007604787.1"/>
</dbReference>
<dbReference type="GO" id="GO:0071074">
    <property type="term" value="F:eukaryotic initiation factor eIF2 binding"/>
    <property type="evidence" value="ECO:0007669"/>
    <property type="project" value="TreeGrafter"/>
</dbReference>
<dbReference type="Pfam" id="PF01873">
    <property type="entry name" value="eIF-5_eIF-2B"/>
    <property type="match status" value="1"/>
</dbReference>
<dbReference type="STRING" id="993615.L2GLM6"/>